<name>A0A378IJV5_9GAMM</name>
<dbReference type="EMBL" id="LNXX01000053">
    <property type="protein sequence ID" value="KTC78715.1"/>
    <property type="molecule type" value="Genomic_DNA"/>
</dbReference>
<reference evidence="3 5" key="1">
    <citation type="submission" date="2015-11" db="EMBL/GenBank/DDBJ databases">
        <title>Genomic analysis of 38 Legionella species identifies large and diverse effector repertoires.</title>
        <authorList>
            <person name="Burstein D."/>
            <person name="Amaro F."/>
            <person name="Zusman T."/>
            <person name="Lifshitz Z."/>
            <person name="Cohen O."/>
            <person name="Gilbert J.A."/>
            <person name="Pupko T."/>
            <person name="Shuman H.A."/>
            <person name="Segal G."/>
        </authorList>
    </citation>
    <scope>NUCLEOTIDE SEQUENCE [LARGE SCALE GENOMIC DNA]</scope>
    <source>
        <strain evidence="3 5">CDC#72-OH-14</strain>
    </source>
</reference>
<keyword evidence="5" id="KW-1185">Reference proteome</keyword>
<feature type="signal peptide" evidence="2">
    <location>
        <begin position="1"/>
        <end position="19"/>
    </location>
</feature>
<proteinExistence type="predicted"/>
<dbReference type="STRING" id="28085.Lcin_3330"/>
<evidence type="ECO:0000313" key="5">
    <source>
        <dbReference type="Proteomes" id="UP000054854"/>
    </source>
</evidence>
<dbReference type="OrthoDB" id="5297981at2"/>
<feature type="compositionally biased region" description="Polar residues" evidence="1">
    <location>
        <begin position="48"/>
        <end position="71"/>
    </location>
</feature>
<dbReference type="RefSeq" id="WP_058466426.1">
    <property type="nucleotide sequence ID" value="NZ_CAAAHQ010000015.1"/>
</dbReference>
<gene>
    <name evidence="3" type="ORF">Lcin_3330</name>
    <name evidence="4" type="ORF">NCTC12438_01917</name>
</gene>
<evidence type="ECO:0000313" key="6">
    <source>
        <dbReference type="Proteomes" id="UP000255316"/>
    </source>
</evidence>
<dbReference type="InterPro" id="IPR014121">
    <property type="entry name" value="TraN_Ftype"/>
</dbReference>
<sequence>MLKRLIILYSCLIMPTGFSQIPADVLKAREQAMQALHGFNPASAIEGYTTNPHETSLNPQEGSNALSSQGLNALNKNPTAFEVYQSAGTRSKGRYNPNSPEMRYAENLLENPEGVLEGVCYKEPAHCETISETKTCQETLSYKNKACTEQLAVTLQPLAQQLNRVITTSNGNATFDVTRCAPHDKYCTKAALAELTPLCEALTVSITYKNKRVQLIKQPTCTDPTVSIVTPQKGRHYARLSIHLTQWMSEDTWSAKACDAIRQDRSASHCLLKNESVCLEPNSEKTIQGVAITRPCWGRSFQFQCSYLENSTCTPLLMEGCSQRDSQCVNASNGLCSSYLQTFTCFQKSCLPEKTVCPGTIGCSDGSCDLSEDEVSDDAAEGLSRLGVLAGAASEVAEKQVQSGVPSIFTGKNSTCRKVKADVRNCCKGSYQMTHCSEDEKRLAKAKEEGRAFKVGKFCALKKMGMCLEEKQSWCVFPTKLAAIIQIQGRYSQLGIHFGWAKYEENHANCRGITPEELERINFSALDLSSIEQELMSRKVLPNNGSVAALNQSHIERLKQMERSHD</sequence>
<feature type="chain" id="PRO_5016987974" evidence="2">
    <location>
        <begin position="20"/>
        <end position="566"/>
    </location>
</feature>
<feature type="region of interest" description="Disordered" evidence="1">
    <location>
        <begin position="44"/>
        <end position="71"/>
    </location>
</feature>
<keyword evidence="2" id="KW-0732">Signal</keyword>
<reference evidence="4 6" key="2">
    <citation type="submission" date="2018-06" db="EMBL/GenBank/DDBJ databases">
        <authorList>
            <consortium name="Pathogen Informatics"/>
            <person name="Doyle S."/>
        </authorList>
    </citation>
    <scope>NUCLEOTIDE SEQUENCE [LARGE SCALE GENOMIC DNA]</scope>
    <source>
        <strain evidence="4 6">NCTC12438</strain>
    </source>
</reference>
<dbReference type="Pfam" id="PF06986">
    <property type="entry name" value="F_T4SS_TraN"/>
    <property type="match status" value="1"/>
</dbReference>
<accession>A0A378IJV5</accession>
<evidence type="ECO:0000256" key="1">
    <source>
        <dbReference type="SAM" id="MobiDB-lite"/>
    </source>
</evidence>
<evidence type="ECO:0000313" key="3">
    <source>
        <dbReference type="EMBL" id="KTC78715.1"/>
    </source>
</evidence>
<dbReference type="Proteomes" id="UP000255316">
    <property type="component" value="Unassembled WGS sequence"/>
</dbReference>
<organism evidence="4 6">
    <name type="scientific">Legionella cincinnatiensis</name>
    <dbReference type="NCBI Taxonomy" id="28085"/>
    <lineage>
        <taxon>Bacteria</taxon>
        <taxon>Pseudomonadati</taxon>
        <taxon>Pseudomonadota</taxon>
        <taxon>Gammaproteobacteria</taxon>
        <taxon>Legionellales</taxon>
        <taxon>Legionellaceae</taxon>
        <taxon>Legionella</taxon>
    </lineage>
</organism>
<protein>
    <submittedName>
        <fullName evidence="4">Conjugative transfer protein TraN</fullName>
    </submittedName>
</protein>
<evidence type="ECO:0000256" key="2">
    <source>
        <dbReference type="SAM" id="SignalP"/>
    </source>
</evidence>
<dbReference type="EMBL" id="UGNX01000001">
    <property type="protein sequence ID" value="STX35303.1"/>
    <property type="molecule type" value="Genomic_DNA"/>
</dbReference>
<dbReference type="Proteomes" id="UP000054854">
    <property type="component" value="Unassembled WGS sequence"/>
</dbReference>
<evidence type="ECO:0000313" key="4">
    <source>
        <dbReference type="EMBL" id="STX35303.1"/>
    </source>
</evidence>
<dbReference type="AlphaFoldDB" id="A0A378IJV5"/>